<protein>
    <submittedName>
        <fullName evidence="1">Uncharacterized protein</fullName>
    </submittedName>
</protein>
<dbReference type="EMBL" id="BGPR01000261">
    <property type="protein sequence ID" value="GBM08794.1"/>
    <property type="molecule type" value="Genomic_DNA"/>
</dbReference>
<dbReference type="Proteomes" id="UP000499080">
    <property type="component" value="Unassembled WGS sequence"/>
</dbReference>
<sequence length="73" mass="8450">MPANLHDLRYRNATGVATAYKCHLWLDWMKEIAVTIASIFAELDAHRQMNIEEFSWKQVVAEFEPAYLSAQHA</sequence>
<comment type="caution">
    <text evidence="1">The sequence shown here is derived from an EMBL/GenBank/DDBJ whole genome shotgun (WGS) entry which is preliminary data.</text>
</comment>
<evidence type="ECO:0000313" key="1">
    <source>
        <dbReference type="EMBL" id="GBM08794.1"/>
    </source>
</evidence>
<gene>
    <name evidence="1" type="ORF">AVEN_990_1</name>
</gene>
<evidence type="ECO:0000313" key="2">
    <source>
        <dbReference type="Proteomes" id="UP000499080"/>
    </source>
</evidence>
<keyword evidence="2" id="KW-1185">Reference proteome</keyword>
<organism evidence="1 2">
    <name type="scientific">Araneus ventricosus</name>
    <name type="common">Orbweaver spider</name>
    <name type="synonym">Epeira ventricosa</name>
    <dbReference type="NCBI Taxonomy" id="182803"/>
    <lineage>
        <taxon>Eukaryota</taxon>
        <taxon>Metazoa</taxon>
        <taxon>Ecdysozoa</taxon>
        <taxon>Arthropoda</taxon>
        <taxon>Chelicerata</taxon>
        <taxon>Arachnida</taxon>
        <taxon>Araneae</taxon>
        <taxon>Araneomorphae</taxon>
        <taxon>Entelegynae</taxon>
        <taxon>Araneoidea</taxon>
        <taxon>Araneidae</taxon>
        <taxon>Araneus</taxon>
    </lineage>
</organism>
<name>A0A4Y2CYI0_ARAVE</name>
<accession>A0A4Y2CYI0</accession>
<proteinExistence type="predicted"/>
<dbReference type="AlphaFoldDB" id="A0A4Y2CYI0"/>
<reference evidence="1 2" key="1">
    <citation type="journal article" date="2019" name="Sci. Rep.">
        <title>Orb-weaving spider Araneus ventricosus genome elucidates the spidroin gene catalogue.</title>
        <authorList>
            <person name="Kono N."/>
            <person name="Nakamura H."/>
            <person name="Ohtoshi R."/>
            <person name="Moran D.A.P."/>
            <person name="Shinohara A."/>
            <person name="Yoshida Y."/>
            <person name="Fujiwara M."/>
            <person name="Mori M."/>
            <person name="Tomita M."/>
            <person name="Arakawa K."/>
        </authorList>
    </citation>
    <scope>NUCLEOTIDE SEQUENCE [LARGE SCALE GENOMIC DNA]</scope>
</reference>